<dbReference type="Gene3D" id="1.20.1250.20">
    <property type="entry name" value="MFS general substrate transporter like domains"/>
    <property type="match status" value="1"/>
</dbReference>
<evidence type="ECO:0000256" key="6">
    <source>
        <dbReference type="ARBA" id="ARBA00023136"/>
    </source>
</evidence>
<feature type="transmembrane region" description="Helical" evidence="7">
    <location>
        <begin position="89"/>
        <end position="110"/>
    </location>
</feature>
<feature type="transmembrane region" description="Helical" evidence="7">
    <location>
        <begin position="117"/>
        <end position="136"/>
    </location>
</feature>
<evidence type="ECO:0000256" key="4">
    <source>
        <dbReference type="ARBA" id="ARBA00022692"/>
    </source>
</evidence>
<dbReference type="SUPFAM" id="SSF103473">
    <property type="entry name" value="MFS general substrate transporter"/>
    <property type="match status" value="1"/>
</dbReference>
<dbReference type="CDD" id="cd06173">
    <property type="entry name" value="MFS_MefA_like"/>
    <property type="match status" value="1"/>
</dbReference>
<proteinExistence type="predicted"/>
<keyword evidence="6 7" id="KW-0472">Membrane</keyword>
<organism evidence="8 9">
    <name type="scientific">Paenibacillus mucilaginosus (strain KNP414)</name>
    <dbReference type="NCBI Taxonomy" id="1036673"/>
    <lineage>
        <taxon>Bacteria</taxon>
        <taxon>Bacillati</taxon>
        <taxon>Bacillota</taxon>
        <taxon>Bacilli</taxon>
        <taxon>Bacillales</taxon>
        <taxon>Paenibacillaceae</taxon>
        <taxon>Paenibacillus</taxon>
    </lineage>
</organism>
<keyword evidence="5 7" id="KW-1133">Transmembrane helix</keyword>
<evidence type="ECO:0000313" key="8">
    <source>
        <dbReference type="EMBL" id="AEI43697.1"/>
    </source>
</evidence>
<keyword evidence="4 7" id="KW-0812">Transmembrane</keyword>
<dbReference type="GO" id="GO:0005886">
    <property type="term" value="C:plasma membrane"/>
    <property type="evidence" value="ECO:0007669"/>
    <property type="project" value="UniProtKB-SubCell"/>
</dbReference>
<accession>F8F9K8</accession>
<name>F8F9K8_PAEMK</name>
<evidence type="ECO:0000256" key="2">
    <source>
        <dbReference type="ARBA" id="ARBA00022448"/>
    </source>
</evidence>
<keyword evidence="2" id="KW-0813">Transport</keyword>
<evidence type="ECO:0000256" key="3">
    <source>
        <dbReference type="ARBA" id="ARBA00022475"/>
    </source>
</evidence>
<evidence type="ECO:0000256" key="1">
    <source>
        <dbReference type="ARBA" id="ARBA00004651"/>
    </source>
</evidence>
<evidence type="ECO:0000256" key="7">
    <source>
        <dbReference type="SAM" id="Phobius"/>
    </source>
</evidence>
<dbReference type="RefSeq" id="WP_013918850.1">
    <property type="nucleotide sequence ID" value="NC_015690.1"/>
</dbReference>
<keyword evidence="3" id="KW-1003">Cell membrane</keyword>
<sequence>MKQVELQHETIALQQEQGLWKDGNFLKLWTGQSLSMFGSQITTMALPLVAVMTLNATPFQMGVLHAAEYAPFLLFGLIAGVWVDRLPKRPLLIAADLGRALLFGLIPLLALFGSLNIALLCTVAFLAGILTTLYSIGYQSILPYMLGKGQLTDANAKMEFSRSVAGVTGPGLAGLMVQWMTGVFAIVLDALSFVVSGILTSTVSVKEPQPKKEGQAKASVWKDMGEGLRIVFGSPCLRSIAACSATTNFFLNMTQAILILYATKELGFTPVEIGLLMTLSSSGAVLSALMSSRLVARFGFGPVITGSAFCQGIAGLFLFGAAGGKTAAFTMLFISMFLMGLATTVYNVAQVSFRQSITEPELLGRMNATMRFIVWGVIPLGAFAGGSLGTWIGLYPTILTAVCGGMLSFLWVFLSPVRTAADGRTKGADA</sequence>
<feature type="transmembrane region" description="Helical" evidence="7">
    <location>
        <begin position="394"/>
        <end position="414"/>
    </location>
</feature>
<feature type="transmembrane region" description="Helical" evidence="7">
    <location>
        <begin position="273"/>
        <end position="291"/>
    </location>
</feature>
<dbReference type="PANTHER" id="PTHR23513:SF6">
    <property type="entry name" value="MAJOR FACILITATOR SUPERFAMILY ASSOCIATED DOMAIN-CONTAINING PROTEIN"/>
    <property type="match status" value="1"/>
</dbReference>
<feature type="transmembrane region" description="Helical" evidence="7">
    <location>
        <begin position="303"/>
        <end position="322"/>
    </location>
</feature>
<dbReference type="KEGG" id="pms:KNP414_05173"/>
<dbReference type="PATRIC" id="fig|1036673.3.peg.4786"/>
<dbReference type="PANTHER" id="PTHR23513">
    <property type="entry name" value="INTEGRAL MEMBRANE EFFLUX PROTEIN-RELATED"/>
    <property type="match status" value="1"/>
</dbReference>
<reference evidence="9" key="1">
    <citation type="submission" date="2011-06" db="EMBL/GenBank/DDBJ databases">
        <title>Complete genome sequence of Paenibacillus mucilaginosus KNP414.</title>
        <authorList>
            <person name="Wang J."/>
            <person name="Hu S."/>
            <person name="Hu X."/>
            <person name="Zhang B."/>
            <person name="Dong D."/>
            <person name="Zhang S."/>
            <person name="Zhao K."/>
            <person name="Wu D."/>
        </authorList>
    </citation>
    <scope>NUCLEOTIDE SEQUENCE [LARGE SCALE GENOMIC DNA]</scope>
    <source>
        <strain evidence="9">KNP414</strain>
    </source>
</reference>
<feature type="transmembrane region" description="Helical" evidence="7">
    <location>
        <begin position="179"/>
        <end position="203"/>
    </location>
</feature>
<feature type="transmembrane region" description="Helical" evidence="7">
    <location>
        <begin position="66"/>
        <end position="83"/>
    </location>
</feature>
<gene>
    <name evidence="8" type="ordered locus">KNP414_05173</name>
</gene>
<evidence type="ECO:0000313" key="9">
    <source>
        <dbReference type="Proteomes" id="UP000006620"/>
    </source>
</evidence>
<dbReference type="EMBL" id="CP002869">
    <property type="protein sequence ID" value="AEI43697.1"/>
    <property type="molecule type" value="Genomic_DNA"/>
</dbReference>
<comment type="subcellular location">
    <subcellularLocation>
        <location evidence="1">Cell membrane</location>
        <topology evidence="1">Multi-pass membrane protein</topology>
    </subcellularLocation>
</comment>
<dbReference type="Pfam" id="PF05977">
    <property type="entry name" value="MFS_3"/>
    <property type="match status" value="1"/>
</dbReference>
<dbReference type="InterPro" id="IPR036259">
    <property type="entry name" value="MFS_trans_sf"/>
</dbReference>
<feature type="transmembrane region" description="Helical" evidence="7">
    <location>
        <begin position="239"/>
        <end position="261"/>
    </location>
</feature>
<reference evidence="8 9" key="2">
    <citation type="journal article" date="2013" name="Genome Announc.">
        <title>Genome Sequence of Growth-Improving Paenibacillus mucilaginosus Strain KNP414.</title>
        <authorList>
            <person name="Lu J.J."/>
            <person name="Wang J.F."/>
            <person name="Hu X.F."/>
        </authorList>
    </citation>
    <scope>NUCLEOTIDE SEQUENCE [LARGE SCALE GENOMIC DNA]</scope>
    <source>
        <strain evidence="8 9">KNP414</strain>
    </source>
</reference>
<dbReference type="Proteomes" id="UP000006620">
    <property type="component" value="Chromosome"/>
</dbReference>
<evidence type="ECO:0000256" key="5">
    <source>
        <dbReference type="ARBA" id="ARBA00022989"/>
    </source>
</evidence>
<dbReference type="AlphaFoldDB" id="F8F9K8"/>
<dbReference type="InterPro" id="IPR010290">
    <property type="entry name" value="TM_effector"/>
</dbReference>
<feature type="transmembrane region" description="Helical" evidence="7">
    <location>
        <begin position="370"/>
        <end position="388"/>
    </location>
</feature>
<protein>
    <submittedName>
        <fullName evidence="8">Arabinose efflux permease family protein</fullName>
    </submittedName>
</protein>
<feature type="transmembrane region" description="Helical" evidence="7">
    <location>
        <begin position="328"/>
        <end position="349"/>
    </location>
</feature>
<dbReference type="HOGENOM" id="CLU_034180_13_2_9"/>